<gene>
    <name evidence="7" type="ORF">ASPSYDRAFT_40977</name>
</gene>
<dbReference type="InterPro" id="IPR001841">
    <property type="entry name" value="Znf_RING"/>
</dbReference>
<dbReference type="Gene3D" id="3.30.40.10">
    <property type="entry name" value="Zinc/RING finger domain, C3HC4 (zinc finger)"/>
    <property type="match status" value="1"/>
</dbReference>
<evidence type="ECO:0000256" key="3">
    <source>
        <dbReference type="ARBA" id="ARBA00022833"/>
    </source>
</evidence>
<dbReference type="GO" id="GO:0006511">
    <property type="term" value="P:ubiquitin-dependent protein catabolic process"/>
    <property type="evidence" value="ECO:0007669"/>
    <property type="project" value="TreeGrafter"/>
</dbReference>
<dbReference type="SMART" id="SM00184">
    <property type="entry name" value="RING"/>
    <property type="match status" value="1"/>
</dbReference>
<keyword evidence="2 4" id="KW-0863">Zinc-finger</keyword>
<dbReference type="GO" id="GO:0005634">
    <property type="term" value="C:nucleus"/>
    <property type="evidence" value="ECO:0007669"/>
    <property type="project" value="TreeGrafter"/>
</dbReference>
<evidence type="ECO:0000313" key="8">
    <source>
        <dbReference type="Proteomes" id="UP000184356"/>
    </source>
</evidence>
<dbReference type="Pfam" id="PF13639">
    <property type="entry name" value="zf-RING_2"/>
    <property type="match status" value="1"/>
</dbReference>
<dbReference type="OrthoDB" id="8062037at2759"/>
<organism evidence="7 8">
    <name type="scientific">Aspergillus sydowii CBS 593.65</name>
    <dbReference type="NCBI Taxonomy" id="1036612"/>
    <lineage>
        <taxon>Eukaryota</taxon>
        <taxon>Fungi</taxon>
        <taxon>Dikarya</taxon>
        <taxon>Ascomycota</taxon>
        <taxon>Pezizomycotina</taxon>
        <taxon>Eurotiomycetes</taxon>
        <taxon>Eurotiomycetidae</taxon>
        <taxon>Eurotiales</taxon>
        <taxon>Aspergillaceae</taxon>
        <taxon>Aspergillus</taxon>
        <taxon>Aspergillus subgen. Nidulantes</taxon>
    </lineage>
</organism>
<dbReference type="PANTHER" id="PTHR45931:SF3">
    <property type="entry name" value="RING ZINC FINGER-CONTAINING PROTEIN"/>
    <property type="match status" value="1"/>
</dbReference>
<dbReference type="PROSITE" id="PS50089">
    <property type="entry name" value="ZF_RING_2"/>
    <property type="match status" value="1"/>
</dbReference>
<sequence>MHPPRTSKYEINLSELRTFEGLPDLLPNQDLQNCIICLEPILSTSVLRELPCTHLFHQSCVDDWVCNFSPKCPICRTAFYYLRRPRKSSPAVGDGRRVSSSSATTNRAGAGSHGIDHIHGTLCSLKHWCKKRLSGHTQETATTTNSSPDGQRQQVNREQ</sequence>
<name>A0A1L9TSB4_9EURO</name>
<dbReference type="InterPro" id="IPR013083">
    <property type="entry name" value="Znf_RING/FYVE/PHD"/>
</dbReference>
<dbReference type="GeneID" id="63762263"/>
<evidence type="ECO:0000256" key="1">
    <source>
        <dbReference type="ARBA" id="ARBA00022723"/>
    </source>
</evidence>
<proteinExistence type="predicted"/>
<feature type="region of interest" description="Disordered" evidence="5">
    <location>
        <begin position="139"/>
        <end position="159"/>
    </location>
</feature>
<evidence type="ECO:0000256" key="4">
    <source>
        <dbReference type="PROSITE-ProRule" id="PRU00175"/>
    </source>
</evidence>
<dbReference type="CDD" id="cd16448">
    <property type="entry name" value="RING-H2"/>
    <property type="match status" value="1"/>
</dbReference>
<reference evidence="8" key="1">
    <citation type="journal article" date="2017" name="Genome Biol.">
        <title>Comparative genomics reveals high biological diversity and specific adaptations in the industrially and medically important fungal genus Aspergillus.</title>
        <authorList>
            <person name="de Vries R.P."/>
            <person name="Riley R."/>
            <person name="Wiebenga A."/>
            <person name="Aguilar-Osorio G."/>
            <person name="Amillis S."/>
            <person name="Uchima C.A."/>
            <person name="Anderluh G."/>
            <person name="Asadollahi M."/>
            <person name="Askin M."/>
            <person name="Barry K."/>
            <person name="Battaglia E."/>
            <person name="Bayram O."/>
            <person name="Benocci T."/>
            <person name="Braus-Stromeyer S.A."/>
            <person name="Caldana C."/>
            <person name="Canovas D."/>
            <person name="Cerqueira G.C."/>
            <person name="Chen F."/>
            <person name="Chen W."/>
            <person name="Choi C."/>
            <person name="Clum A."/>
            <person name="Dos Santos R.A."/>
            <person name="Damasio A.R."/>
            <person name="Diallinas G."/>
            <person name="Emri T."/>
            <person name="Fekete E."/>
            <person name="Flipphi M."/>
            <person name="Freyberg S."/>
            <person name="Gallo A."/>
            <person name="Gournas C."/>
            <person name="Habgood R."/>
            <person name="Hainaut M."/>
            <person name="Harispe M.L."/>
            <person name="Henrissat B."/>
            <person name="Hilden K.S."/>
            <person name="Hope R."/>
            <person name="Hossain A."/>
            <person name="Karabika E."/>
            <person name="Karaffa L."/>
            <person name="Karanyi Z."/>
            <person name="Krasevec N."/>
            <person name="Kuo A."/>
            <person name="Kusch H."/>
            <person name="LaButti K."/>
            <person name="Lagendijk E.L."/>
            <person name="Lapidus A."/>
            <person name="Levasseur A."/>
            <person name="Lindquist E."/>
            <person name="Lipzen A."/>
            <person name="Logrieco A.F."/>
            <person name="MacCabe A."/>
            <person name="Maekelae M.R."/>
            <person name="Malavazi I."/>
            <person name="Melin P."/>
            <person name="Meyer V."/>
            <person name="Mielnichuk N."/>
            <person name="Miskei M."/>
            <person name="Molnar A.P."/>
            <person name="Mule G."/>
            <person name="Ngan C.Y."/>
            <person name="Orejas M."/>
            <person name="Orosz E."/>
            <person name="Ouedraogo J.P."/>
            <person name="Overkamp K.M."/>
            <person name="Park H.-S."/>
            <person name="Perrone G."/>
            <person name="Piumi F."/>
            <person name="Punt P.J."/>
            <person name="Ram A.F."/>
            <person name="Ramon A."/>
            <person name="Rauscher S."/>
            <person name="Record E."/>
            <person name="Riano-Pachon D.M."/>
            <person name="Robert V."/>
            <person name="Roehrig J."/>
            <person name="Ruller R."/>
            <person name="Salamov A."/>
            <person name="Salih N.S."/>
            <person name="Samson R.A."/>
            <person name="Sandor E."/>
            <person name="Sanguinetti M."/>
            <person name="Schuetze T."/>
            <person name="Sepcic K."/>
            <person name="Shelest E."/>
            <person name="Sherlock G."/>
            <person name="Sophianopoulou V."/>
            <person name="Squina F.M."/>
            <person name="Sun H."/>
            <person name="Susca A."/>
            <person name="Todd R.B."/>
            <person name="Tsang A."/>
            <person name="Unkles S.E."/>
            <person name="van de Wiele N."/>
            <person name="van Rossen-Uffink D."/>
            <person name="Oliveira J.V."/>
            <person name="Vesth T.C."/>
            <person name="Visser J."/>
            <person name="Yu J.-H."/>
            <person name="Zhou M."/>
            <person name="Andersen M.R."/>
            <person name="Archer D.B."/>
            <person name="Baker S.E."/>
            <person name="Benoit I."/>
            <person name="Brakhage A.A."/>
            <person name="Braus G.H."/>
            <person name="Fischer R."/>
            <person name="Frisvad J.C."/>
            <person name="Goldman G.H."/>
            <person name="Houbraken J."/>
            <person name="Oakley B."/>
            <person name="Pocsi I."/>
            <person name="Scazzocchio C."/>
            <person name="Seiboth B."/>
            <person name="vanKuyk P.A."/>
            <person name="Wortman J."/>
            <person name="Dyer P.S."/>
            <person name="Grigoriev I.V."/>
        </authorList>
    </citation>
    <scope>NUCLEOTIDE SEQUENCE [LARGE SCALE GENOMIC DNA]</scope>
    <source>
        <strain evidence="8">CBS 593.65</strain>
    </source>
</reference>
<evidence type="ECO:0000259" key="6">
    <source>
        <dbReference type="PROSITE" id="PS50089"/>
    </source>
</evidence>
<evidence type="ECO:0000256" key="5">
    <source>
        <dbReference type="SAM" id="MobiDB-lite"/>
    </source>
</evidence>
<feature type="region of interest" description="Disordered" evidence="5">
    <location>
        <begin position="87"/>
        <end position="112"/>
    </location>
</feature>
<feature type="domain" description="RING-type" evidence="6">
    <location>
        <begin position="34"/>
        <end position="76"/>
    </location>
</feature>
<dbReference type="VEuPathDB" id="FungiDB:ASPSYDRAFT_40977"/>
<dbReference type="Proteomes" id="UP000184356">
    <property type="component" value="Unassembled WGS sequence"/>
</dbReference>
<feature type="compositionally biased region" description="Polar residues" evidence="5">
    <location>
        <begin position="98"/>
        <end position="107"/>
    </location>
</feature>
<protein>
    <recommendedName>
        <fullName evidence="6">RING-type domain-containing protein</fullName>
    </recommendedName>
</protein>
<dbReference type="RefSeq" id="XP_040706133.1">
    <property type="nucleotide sequence ID" value="XM_040846190.1"/>
</dbReference>
<keyword evidence="1" id="KW-0479">Metal-binding</keyword>
<dbReference type="AlphaFoldDB" id="A0A1L9TSB4"/>
<accession>A0A1L9TSB4</accession>
<keyword evidence="3" id="KW-0862">Zinc</keyword>
<dbReference type="GO" id="GO:0061630">
    <property type="term" value="F:ubiquitin protein ligase activity"/>
    <property type="evidence" value="ECO:0007669"/>
    <property type="project" value="TreeGrafter"/>
</dbReference>
<dbReference type="EMBL" id="KV878583">
    <property type="protein sequence ID" value="OJJ62327.1"/>
    <property type="molecule type" value="Genomic_DNA"/>
</dbReference>
<evidence type="ECO:0000313" key="7">
    <source>
        <dbReference type="EMBL" id="OJJ62327.1"/>
    </source>
</evidence>
<dbReference type="GO" id="GO:0008270">
    <property type="term" value="F:zinc ion binding"/>
    <property type="evidence" value="ECO:0007669"/>
    <property type="project" value="UniProtKB-KW"/>
</dbReference>
<dbReference type="STRING" id="1036612.A0A1L9TSB4"/>
<keyword evidence="8" id="KW-1185">Reference proteome</keyword>
<dbReference type="InterPro" id="IPR051834">
    <property type="entry name" value="RING_finger_E3_ligase"/>
</dbReference>
<evidence type="ECO:0000256" key="2">
    <source>
        <dbReference type="ARBA" id="ARBA00022771"/>
    </source>
</evidence>
<dbReference type="PANTHER" id="PTHR45931">
    <property type="entry name" value="SI:CH211-59O9.10"/>
    <property type="match status" value="1"/>
</dbReference>
<dbReference type="SUPFAM" id="SSF57850">
    <property type="entry name" value="RING/U-box"/>
    <property type="match status" value="1"/>
</dbReference>